<dbReference type="GO" id="GO:0080044">
    <property type="term" value="F:quercetin 7-O-glucosyltransferase activity"/>
    <property type="evidence" value="ECO:0007669"/>
    <property type="project" value="TreeGrafter"/>
</dbReference>
<dbReference type="KEGG" id="cam:101515242"/>
<evidence type="ECO:0000256" key="2">
    <source>
        <dbReference type="ARBA" id="ARBA00022679"/>
    </source>
</evidence>
<dbReference type="InterPro" id="IPR002213">
    <property type="entry name" value="UDP_glucos_trans"/>
</dbReference>
<keyword evidence="2 3" id="KW-0808">Transferase</keyword>
<dbReference type="GO" id="GO:0080043">
    <property type="term" value="F:quercetin 3-O-glucosyltransferase activity"/>
    <property type="evidence" value="ECO:0007669"/>
    <property type="project" value="TreeGrafter"/>
</dbReference>
<evidence type="ECO:0000256" key="1">
    <source>
        <dbReference type="ARBA" id="ARBA00009995"/>
    </source>
</evidence>
<dbReference type="GeneID" id="101515242"/>
<dbReference type="Proteomes" id="UP000087171">
    <property type="component" value="Chromosome Ca5"/>
</dbReference>
<dbReference type="RefSeq" id="XP_004500312.1">
    <property type="nucleotide sequence ID" value="XM_004500255.3"/>
</dbReference>
<evidence type="ECO:0000313" key="5">
    <source>
        <dbReference type="RefSeq" id="XP_004500312.1"/>
    </source>
</evidence>
<dbReference type="PANTHER" id="PTHR11926">
    <property type="entry name" value="GLUCOSYL/GLUCURONOSYL TRANSFERASES"/>
    <property type="match status" value="1"/>
</dbReference>
<dbReference type="PaxDb" id="3827-XP_004500312.1"/>
<protein>
    <submittedName>
        <fullName evidence="3 5">UDP-glycosyltransferase</fullName>
    </submittedName>
</protein>
<dbReference type="AlphaFoldDB" id="A0A067XU19"/>
<evidence type="ECO:0000313" key="4">
    <source>
        <dbReference type="Proteomes" id="UP000087171"/>
    </source>
</evidence>
<proteinExistence type="inferred from homology"/>
<dbReference type="EMBL" id="KF006948">
    <property type="protein sequence ID" value="AGU14100.1"/>
    <property type="molecule type" value="Genomic_DNA"/>
</dbReference>
<gene>
    <name evidence="3 5" type="primary">UGT87H3</name>
</gene>
<dbReference type="OrthoDB" id="5835829at2759"/>
<reference evidence="4" key="1">
    <citation type="journal article" date="2013" name="Nat. Biotechnol.">
        <title>Draft genome sequence of chickpea (Cicer arietinum) provides a resource for trait improvement.</title>
        <authorList>
            <person name="Varshney R.K."/>
            <person name="Song C."/>
            <person name="Saxena R.K."/>
            <person name="Azam S."/>
            <person name="Yu S."/>
            <person name="Sharpe A.G."/>
            <person name="Cannon S."/>
            <person name="Baek J."/>
            <person name="Rosen B.D."/>
            <person name="Tar'an B."/>
            <person name="Millan T."/>
            <person name="Zhang X."/>
            <person name="Ramsay L.D."/>
            <person name="Iwata A."/>
            <person name="Wang Y."/>
            <person name="Nelson W."/>
            <person name="Farmer A.D."/>
            <person name="Gaur P.M."/>
            <person name="Soderlund C."/>
            <person name="Penmetsa R.V."/>
            <person name="Xu C."/>
            <person name="Bharti A.K."/>
            <person name="He W."/>
            <person name="Winter P."/>
            <person name="Zhao S."/>
            <person name="Hane J.K."/>
            <person name="Carrasquilla-Garcia N."/>
            <person name="Condie J.A."/>
            <person name="Upadhyaya H.D."/>
            <person name="Luo M.C."/>
            <person name="Thudi M."/>
            <person name="Gowda C.L."/>
            <person name="Singh N.P."/>
            <person name="Lichtenzveig J."/>
            <person name="Gali K.K."/>
            <person name="Rubio J."/>
            <person name="Nadarajan N."/>
            <person name="Dolezel J."/>
            <person name="Bansal K.C."/>
            <person name="Xu X."/>
            <person name="Edwards D."/>
            <person name="Zhang G."/>
            <person name="Kahl G."/>
            <person name="Gil J."/>
            <person name="Singh K.B."/>
            <person name="Datta S.K."/>
            <person name="Jackson S.A."/>
            <person name="Wang J."/>
            <person name="Cook D.R."/>
        </authorList>
    </citation>
    <scope>NUCLEOTIDE SEQUENCE [LARGE SCALE GENOMIC DNA]</scope>
    <source>
        <strain evidence="4">cv. CDC Frontier</strain>
    </source>
</reference>
<sequence>MEIPTPSMLNGHVVAIPYPTRGHINPMMNLCKHLASSSASLLITVVVTQEWLGFIGSDPKPNNIHFATISNDVVPLQHQIIADIPAFFLATITNIEAPFEEMLNRLHPPVTAIIGDLELKFPVAVARRRNIPVALLWTMSSSFYLMMHRLGSFALNRRLEVNLLDDYGEHIQGISSSQLADLRVMLHQNDLRFLQLGLECLSTVPKADCLIVNTIQELEAEEIKSLKTLLNFPIYPIAFPYFKHETSHSVTYSDSKPDYINWLDSQPAMSVLYISLGSFLSVSPNQMNEIVSALNTSQIPYFWVALEEVSWLKNKCGDSGFVVPWCDQLKVLSHPSIGGFWSHCGWNSTLEAVFAGVPMLTFPLFFDQVPNSRKILEVWRNGLELKKSVLGSEELITQELILEVIRKLMDYGSVKGKEIRERAQEVKGICDQAVAKGGSSNTNLNLFIEDFLCVQGH</sequence>
<dbReference type="FunFam" id="3.40.50.2000:FF:000138">
    <property type="entry name" value="Glycosyltransferase"/>
    <property type="match status" value="1"/>
</dbReference>
<comment type="similarity">
    <text evidence="1">Belongs to the UDP-glycosyltransferase family.</text>
</comment>
<reference evidence="3" key="2">
    <citation type="journal article" date="2014" name="PLoS ONE">
        <title>Genome-Wide Identification and Tissue-Specific Expression Analysis of UDP-Glycosyltransferases Genes Confirm Their Abundance in Cicer arietinum (Chickpea) Genome.</title>
        <authorList>
            <person name="Sharma R."/>
            <person name="Rawat V."/>
            <person name="Suresh C.G."/>
        </authorList>
    </citation>
    <scope>NUCLEOTIDE SEQUENCE</scope>
</reference>
<organism evidence="3">
    <name type="scientific">Cicer arietinum</name>
    <name type="common">Chickpea</name>
    <name type="synonym">Garbanzo</name>
    <dbReference type="NCBI Taxonomy" id="3827"/>
    <lineage>
        <taxon>Eukaryota</taxon>
        <taxon>Viridiplantae</taxon>
        <taxon>Streptophyta</taxon>
        <taxon>Embryophyta</taxon>
        <taxon>Tracheophyta</taxon>
        <taxon>Spermatophyta</taxon>
        <taxon>Magnoliopsida</taxon>
        <taxon>eudicotyledons</taxon>
        <taxon>Gunneridae</taxon>
        <taxon>Pentapetalae</taxon>
        <taxon>rosids</taxon>
        <taxon>fabids</taxon>
        <taxon>Fabales</taxon>
        <taxon>Fabaceae</taxon>
        <taxon>Papilionoideae</taxon>
        <taxon>50 kb inversion clade</taxon>
        <taxon>NPAAA clade</taxon>
        <taxon>Hologalegina</taxon>
        <taxon>IRL clade</taxon>
        <taxon>Cicereae</taxon>
        <taxon>Cicer</taxon>
    </lineage>
</organism>
<dbReference type="Gene3D" id="3.40.50.2000">
    <property type="entry name" value="Glycogen Phosphorylase B"/>
    <property type="match status" value="2"/>
</dbReference>
<name>A0A067XU19_CICAR</name>
<keyword evidence="4" id="KW-1185">Reference proteome</keyword>
<dbReference type="SUPFAM" id="SSF53756">
    <property type="entry name" value="UDP-Glycosyltransferase/glycogen phosphorylase"/>
    <property type="match status" value="1"/>
</dbReference>
<evidence type="ECO:0000313" key="3">
    <source>
        <dbReference type="EMBL" id="AGU14100.1"/>
    </source>
</evidence>
<dbReference type="PANTHER" id="PTHR11926:SF774">
    <property type="entry name" value="UDP-GLYCOSYLTRANSFERASE 85A1-RELATED"/>
    <property type="match status" value="1"/>
</dbReference>
<accession>A0A067XU19</accession>
<reference evidence="5" key="3">
    <citation type="submission" date="2025-04" db="UniProtKB">
        <authorList>
            <consortium name="RefSeq"/>
        </authorList>
    </citation>
    <scope>IDENTIFICATION</scope>
    <source>
        <tissue evidence="5">Etiolated seedlings</tissue>
    </source>
</reference>
<dbReference type="CDD" id="cd03784">
    <property type="entry name" value="GT1_Gtf-like"/>
    <property type="match status" value="1"/>
</dbReference>
<dbReference type="Pfam" id="PF00201">
    <property type="entry name" value="UDPGT"/>
    <property type="match status" value="1"/>
</dbReference>
<dbReference type="eggNOG" id="KOG1192">
    <property type="taxonomic scope" value="Eukaryota"/>
</dbReference>